<dbReference type="Proteomes" id="UP001146120">
    <property type="component" value="Unassembled WGS sequence"/>
</dbReference>
<gene>
    <name evidence="6" type="ORF">N0F65_009754</name>
</gene>
<comment type="caution">
    <text evidence="6">The sequence shown here is derived from an EMBL/GenBank/DDBJ whole genome shotgun (WGS) entry which is preliminary data.</text>
</comment>
<evidence type="ECO:0000313" key="6">
    <source>
        <dbReference type="EMBL" id="DAZ95123.1"/>
    </source>
</evidence>
<dbReference type="GO" id="GO:0005524">
    <property type="term" value="F:ATP binding"/>
    <property type="evidence" value="ECO:0007669"/>
    <property type="project" value="UniProtKB-KW"/>
</dbReference>
<dbReference type="SUPFAM" id="SSF56059">
    <property type="entry name" value="Glutathione synthetase ATP-binding domain-like"/>
    <property type="match status" value="1"/>
</dbReference>
<keyword evidence="7" id="KW-1185">Reference proteome</keyword>
<reference evidence="6" key="1">
    <citation type="submission" date="2022-11" db="EMBL/GenBank/DDBJ databases">
        <authorList>
            <person name="Morgan W.R."/>
            <person name="Tartar A."/>
        </authorList>
    </citation>
    <scope>NUCLEOTIDE SEQUENCE</scope>
    <source>
        <strain evidence="6">ARSEF 373</strain>
    </source>
</reference>
<accession>A0AAV2YP47</accession>
<dbReference type="GO" id="GO:0015631">
    <property type="term" value="F:tubulin binding"/>
    <property type="evidence" value="ECO:0007669"/>
    <property type="project" value="TreeGrafter"/>
</dbReference>
<name>A0AAV2YP47_9STRA</name>
<comment type="catalytic activity">
    <reaction evidence="5">
        <text>L-glutamyl-[protein] + L-glutamate + ATP = gamma-L-glutamyl-L-glutamyl-[protein] + ADP + phosphate + H(+)</text>
        <dbReference type="Rhea" id="RHEA:60144"/>
        <dbReference type="Rhea" id="RHEA-COMP:10208"/>
        <dbReference type="Rhea" id="RHEA-COMP:15517"/>
        <dbReference type="ChEBI" id="CHEBI:15378"/>
        <dbReference type="ChEBI" id="CHEBI:29973"/>
        <dbReference type="ChEBI" id="CHEBI:29985"/>
        <dbReference type="ChEBI" id="CHEBI:30616"/>
        <dbReference type="ChEBI" id="CHEBI:43474"/>
        <dbReference type="ChEBI" id="CHEBI:143622"/>
        <dbReference type="ChEBI" id="CHEBI:456216"/>
    </reaction>
    <physiologicalReaction direction="left-to-right" evidence="5">
        <dbReference type="Rhea" id="RHEA:60145"/>
    </physiologicalReaction>
</comment>
<dbReference type="AlphaFoldDB" id="A0AAV2YP47"/>
<keyword evidence="2" id="KW-0547">Nucleotide-binding</keyword>
<dbReference type="GO" id="GO:0000226">
    <property type="term" value="P:microtubule cytoskeleton organization"/>
    <property type="evidence" value="ECO:0007669"/>
    <property type="project" value="TreeGrafter"/>
</dbReference>
<dbReference type="GO" id="GO:0036064">
    <property type="term" value="C:ciliary basal body"/>
    <property type="evidence" value="ECO:0007669"/>
    <property type="project" value="TreeGrafter"/>
</dbReference>
<reference evidence="6" key="2">
    <citation type="journal article" date="2023" name="Microbiol Resour">
        <title>Decontamination and Annotation of the Draft Genome Sequence of the Oomycete Lagenidium giganteum ARSEF 373.</title>
        <authorList>
            <person name="Morgan W.R."/>
            <person name="Tartar A."/>
        </authorList>
    </citation>
    <scope>NUCLEOTIDE SEQUENCE</scope>
    <source>
        <strain evidence="6">ARSEF 373</strain>
    </source>
</reference>
<dbReference type="PANTHER" id="PTHR12241:SF145">
    <property type="entry name" value="TUBULIN POLYGLUTAMYLASE TTLL5"/>
    <property type="match status" value="1"/>
</dbReference>
<evidence type="ECO:0000256" key="5">
    <source>
        <dbReference type="ARBA" id="ARBA00049274"/>
    </source>
</evidence>
<keyword evidence="3" id="KW-0067">ATP-binding</keyword>
<evidence type="ECO:0000256" key="1">
    <source>
        <dbReference type="ARBA" id="ARBA00022598"/>
    </source>
</evidence>
<evidence type="ECO:0000256" key="3">
    <source>
        <dbReference type="ARBA" id="ARBA00022840"/>
    </source>
</evidence>
<organism evidence="6 7">
    <name type="scientific">Lagenidium giganteum</name>
    <dbReference type="NCBI Taxonomy" id="4803"/>
    <lineage>
        <taxon>Eukaryota</taxon>
        <taxon>Sar</taxon>
        <taxon>Stramenopiles</taxon>
        <taxon>Oomycota</taxon>
        <taxon>Peronosporomycetes</taxon>
        <taxon>Pythiales</taxon>
        <taxon>Pythiaceae</taxon>
    </lineage>
</organism>
<protein>
    <recommendedName>
        <fullName evidence="4">Tubulin--tyrosine ligase-like protein 5</fullName>
    </recommendedName>
</protein>
<dbReference type="GO" id="GO:0070740">
    <property type="term" value="F:tubulin-glutamic acid ligase activity"/>
    <property type="evidence" value="ECO:0007669"/>
    <property type="project" value="TreeGrafter"/>
</dbReference>
<dbReference type="PANTHER" id="PTHR12241">
    <property type="entry name" value="TUBULIN POLYGLUTAMYLASE"/>
    <property type="match status" value="1"/>
</dbReference>
<evidence type="ECO:0000256" key="2">
    <source>
        <dbReference type="ARBA" id="ARBA00022741"/>
    </source>
</evidence>
<dbReference type="Pfam" id="PF03133">
    <property type="entry name" value="TTL"/>
    <property type="match status" value="1"/>
</dbReference>
<dbReference type="InterPro" id="IPR004344">
    <property type="entry name" value="TTL/TTLL_fam"/>
</dbReference>
<keyword evidence="1" id="KW-0436">Ligase</keyword>
<evidence type="ECO:0000313" key="7">
    <source>
        <dbReference type="Proteomes" id="UP001146120"/>
    </source>
</evidence>
<proteinExistence type="predicted"/>
<dbReference type="PROSITE" id="PS51221">
    <property type="entry name" value="TTL"/>
    <property type="match status" value="1"/>
</dbReference>
<dbReference type="Gene3D" id="3.30.470.20">
    <property type="entry name" value="ATP-grasp fold, B domain"/>
    <property type="match status" value="1"/>
</dbReference>
<sequence>MSEDRGGPEQRDGQVFHVLVSTVEQTWMPILFFPYPSSLGIERACPAGYVVKEIARADTDVRITYSATKRFMYNAIAHTFKAGNVRKGKPDGRTNIFWGEHLKATEFAALLLFQKVNHFPGSFELGRKDKLCGNLLRMRKKHPTAYVGVIPETYLTANDYDRQQFLAQFHADASVLWILKPPNLSCGRGIKLLMAATTPNPKLSKKKAFVAQRYIANPFLINDLKFDLRIYVLVTSYDPLRIYLFDDGLVRFCTEKYSTSKSGLKNQFGHLTNYSVNKKNKAAFQQNEDSGDQESSSKWTLKQFFKYIHDKGLEKELQAFHVALDDLIIKTLIAVEPKIVSTTNGDAESHGFELYGFDILLEGEQMKPWLLEVNVFPSLSSSSPMDKRVKTILVSDVFQLVGVPFKDIRATSLQVEKDKKDRLLGMTKKVNAAANNDRKRVRKTVDDLVKMGKLSDLDDSDLQIVKEMEEEELRRGHFQRIFPTAQSFERYNQLFEVARYKTTLCMLWLQQTGGDNRRRSNQHGRKQ</sequence>
<dbReference type="EMBL" id="DAKRPA010000217">
    <property type="protein sequence ID" value="DAZ95123.1"/>
    <property type="molecule type" value="Genomic_DNA"/>
</dbReference>
<evidence type="ECO:0000256" key="4">
    <source>
        <dbReference type="ARBA" id="ARBA00041448"/>
    </source>
</evidence>